<keyword evidence="3" id="KW-1185">Reference proteome</keyword>
<dbReference type="Pfam" id="PF13847">
    <property type="entry name" value="Methyltransf_31"/>
    <property type="match status" value="1"/>
</dbReference>
<feature type="domain" description="Methyltransferase" evidence="1">
    <location>
        <begin position="35"/>
        <end position="155"/>
    </location>
</feature>
<evidence type="ECO:0000313" key="2">
    <source>
        <dbReference type="EMBL" id="CAD7079459.1"/>
    </source>
</evidence>
<gene>
    <name evidence="2" type="ORF">HERILL_LOCUS2676</name>
</gene>
<dbReference type="EMBL" id="LR899009">
    <property type="protein sequence ID" value="CAD7079459.1"/>
    <property type="molecule type" value="Genomic_DNA"/>
</dbReference>
<dbReference type="PANTHER" id="PTHR43861:SF1">
    <property type="entry name" value="TRANS-ACONITATE 2-METHYLTRANSFERASE"/>
    <property type="match status" value="1"/>
</dbReference>
<dbReference type="InterPro" id="IPR025714">
    <property type="entry name" value="Methyltranfer_dom"/>
</dbReference>
<evidence type="ECO:0000313" key="3">
    <source>
        <dbReference type="Proteomes" id="UP000594454"/>
    </source>
</evidence>
<name>A0A7R8UF67_HERIL</name>
<dbReference type="InParanoid" id="A0A7R8UF67"/>
<evidence type="ECO:0000259" key="1">
    <source>
        <dbReference type="Pfam" id="PF13847"/>
    </source>
</evidence>
<dbReference type="InterPro" id="IPR029063">
    <property type="entry name" value="SAM-dependent_MTases_sf"/>
</dbReference>
<reference evidence="2 3" key="1">
    <citation type="submission" date="2020-11" db="EMBL/GenBank/DDBJ databases">
        <authorList>
            <person name="Wallbank WR R."/>
            <person name="Pardo Diaz C."/>
            <person name="Kozak K."/>
            <person name="Martin S."/>
            <person name="Jiggins C."/>
            <person name="Moest M."/>
            <person name="Warren A I."/>
            <person name="Generalovic N T."/>
            <person name="Byers J.R.P. K."/>
            <person name="Montejo-Kovacevich G."/>
            <person name="Yen C E."/>
        </authorList>
    </citation>
    <scope>NUCLEOTIDE SEQUENCE [LARGE SCALE GENOMIC DNA]</scope>
</reference>
<sequence>MEASPSEYSVYSSVQRYDAKKVLDEYAEKIKWRNDGNDTVLDIGCGTGDVTVEHILSHIPVKFRKLVGVDISQEMIGYAKRTHERKNISFEVLDIEGDEDDIQRFLVKHPERFDHVMSFYCLHWVPNQVKAMKNIYNLLKPNGDCLLALLVKHSIFDIYKELSKTKWKNLMSSPDDFFADYHGRENPAATIVEILTATGFKNHEVKIYPGKMQFTGYNEIKANVTIINPIWRKMNTEEQREYLKDYLNVAARLGLYKEASNENESTFSFSYHLLVVYTVK</sequence>
<dbReference type="Proteomes" id="UP000594454">
    <property type="component" value="Chromosome 1"/>
</dbReference>
<dbReference type="AlphaFoldDB" id="A0A7R8UF67"/>
<proteinExistence type="predicted"/>
<dbReference type="Gene3D" id="3.40.50.150">
    <property type="entry name" value="Vaccinia Virus protein VP39"/>
    <property type="match status" value="1"/>
</dbReference>
<accession>A0A7R8UF67</accession>
<dbReference type="SUPFAM" id="SSF53335">
    <property type="entry name" value="S-adenosyl-L-methionine-dependent methyltransferases"/>
    <property type="match status" value="1"/>
</dbReference>
<dbReference type="OrthoDB" id="8300214at2759"/>
<protein>
    <recommendedName>
        <fullName evidence="1">Methyltransferase domain-containing protein</fullName>
    </recommendedName>
</protein>
<dbReference type="CDD" id="cd02440">
    <property type="entry name" value="AdoMet_MTases"/>
    <property type="match status" value="1"/>
</dbReference>
<dbReference type="PANTHER" id="PTHR43861">
    <property type="entry name" value="TRANS-ACONITATE 2-METHYLTRANSFERASE-RELATED"/>
    <property type="match status" value="1"/>
</dbReference>
<dbReference type="OMA" id="NLKARIC"/>
<organism evidence="2 3">
    <name type="scientific">Hermetia illucens</name>
    <name type="common">Black soldier fly</name>
    <dbReference type="NCBI Taxonomy" id="343691"/>
    <lineage>
        <taxon>Eukaryota</taxon>
        <taxon>Metazoa</taxon>
        <taxon>Ecdysozoa</taxon>
        <taxon>Arthropoda</taxon>
        <taxon>Hexapoda</taxon>
        <taxon>Insecta</taxon>
        <taxon>Pterygota</taxon>
        <taxon>Neoptera</taxon>
        <taxon>Endopterygota</taxon>
        <taxon>Diptera</taxon>
        <taxon>Brachycera</taxon>
        <taxon>Stratiomyomorpha</taxon>
        <taxon>Stratiomyidae</taxon>
        <taxon>Hermetiinae</taxon>
        <taxon>Hermetia</taxon>
    </lineage>
</organism>